<organism evidence="1 2">
    <name type="scientific">Chondromyces apiculatus DSM 436</name>
    <dbReference type="NCBI Taxonomy" id="1192034"/>
    <lineage>
        <taxon>Bacteria</taxon>
        <taxon>Pseudomonadati</taxon>
        <taxon>Myxococcota</taxon>
        <taxon>Polyangia</taxon>
        <taxon>Polyangiales</taxon>
        <taxon>Polyangiaceae</taxon>
        <taxon>Chondromyces</taxon>
    </lineage>
</organism>
<dbReference type="InterPro" id="IPR015943">
    <property type="entry name" value="WD40/YVTN_repeat-like_dom_sf"/>
</dbReference>
<dbReference type="EMBL" id="ASRX01000030">
    <property type="protein sequence ID" value="EYF04690.1"/>
    <property type="molecule type" value="Genomic_DNA"/>
</dbReference>
<evidence type="ECO:0000313" key="2">
    <source>
        <dbReference type="Proteomes" id="UP000019678"/>
    </source>
</evidence>
<dbReference type="STRING" id="1192034.CAP_4165"/>
<sequence length="419" mass="44597">MHWRPLVTLGAIGALILTGVILRHLAPDRFAPSRAASARATVPTCPSPCWNGEACQLGRCVWQKPNDVGHLAAVPSVSGPFPLPKDASDTLLLDDERFAVALLSGAQIRSARTGEVLSLLSEAPQARRLHRVGDMVYATAPQRIYVFHAGTPRVLKTIEVGSLVGDLVPDPSGRRVLASLPAAHAVAIIATEYHAEIDRIQFGDDPVGPLAVDDSGARAITTTGQVPLAGLRDPAGGAVYAFDPSRLGWDQDRVRASQLGNPVSVLMTPDGDLSLVALRAESALVPLRWQPSGAIRQEGDRIPTCREPEHIDLVRSERRAILRCNEGRAIQVLDLTQLTALQTIELHGRAADLAVSPDNAQAAVAVNSEGAGSLALIDLRTYAVSTVPLGAEPTRVSFSPDGRAVIALSERSKVTWVIR</sequence>
<name>A0A017T7B1_9BACT</name>
<dbReference type="SUPFAM" id="SSF50969">
    <property type="entry name" value="YVTN repeat-like/Quinoprotein amine dehydrogenase"/>
    <property type="match status" value="1"/>
</dbReference>
<comment type="caution">
    <text evidence="1">The sequence shown here is derived from an EMBL/GenBank/DDBJ whole genome shotgun (WGS) entry which is preliminary data.</text>
</comment>
<proteinExistence type="predicted"/>
<dbReference type="Proteomes" id="UP000019678">
    <property type="component" value="Unassembled WGS sequence"/>
</dbReference>
<accession>A0A017T7B1</accession>
<protein>
    <submittedName>
        <fullName evidence="1">Uncharacterized protein</fullName>
    </submittedName>
</protein>
<dbReference type="eggNOG" id="COG3391">
    <property type="taxonomic scope" value="Bacteria"/>
</dbReference>
<dbReference type="OrthoDB" id="5486455at2"/>
<evidence type="ECO:0000313" key="1">
    <source>
        <dbReference type="EMBL" id="EYF04690.1"/>
    </source>
</evidence>
<dbReference type="AlphaFoldDB" id="A0A017T7B1"/>
<dbReference type="PANTHER" id="PTHR47197">
    <property type="entry name" value="PROTEIN NIRF"/>
    <property type="match status" value="1"/>
</dbReference>
<dbReference type="InterPro" id="IPR011044">
    <property type="entry name" value="Quino_amine_DH_bsu"/>
</dbReference>
<reference evidence="1 2" key="1">
    <citation type="submission" date="2013-05" db="EMBL/GenBank/DDBJ databases">
        <title>Genome assembly of Chondromyces apiculatus DSM 436.</title>
        <authorList>
            <person name="Sharma G."/>
            <person name="Khatri I."/>
            <person name="Kaur C."/>
            <person name="Mayilraj S."/>
            <person name="Subramanian S."/>
        </authorList>
    </citation>
    <scope>NUCLEOTIDE SEQUENCE [LARGE SCALE GENOMIC DNA]</scope>
    <source>
        <strain evidence="1 2">DSM 436</strain>
    </source>
</reference>
<gene>
    <name evidence="1" type="ORF">CAP_4165</name>
</gene>
<dbReference type="PANTHER" id="PTHR47197:SF3">
    <property type="entry name" value="DIHYDRO-HEME D1 DEHYDROGENASE"/>
    <property type="match status" value="1"/>
</dbReference>
<dbReference type="InterPro" id="IPR051200">
    <property type="entry name" value="Host-pathogen_enzymatic-act"/>
</dbReference>
<keyword evidence="2" id="KW-1185">Reference proteome</keyword>
<dbReference type="Gene3D" id="2.130.10.10">
    <property type="entry name" value="YVTN repeat-like/Quinoprotein amine dehydrogenase"/>
    <property type="match status" value="2"/>
</dbReference>